<evidence type="ECO:0000313" key="2">
    <source>
        <dbReference type="EMBL" id="MBB6054897.1"/>
    </source>
</evidence>
<proteinExistence type="predicted"/>
<accession>A0A841GB95</accession>
<dbReference type="PANTHER" id="PTHR42160">
    <property type="entry name" value="URACIL-DNA GLYCOSYLASE SUPERFAMILY PROTEIN"/>
    <property type="match status" value="1"/>
</dbReference>
<dbReference type="InterPro" id="IPR047124">
    <property type="entry name" value="HI_0220.2"/>
</dbReference>
<feature type="domain" description="Uracil-DNA glycosylase-like" evidence="1">
    <location>
        <begin position="5"/>
        <end position="72"/>
    </location>
</feature>
<dbReference type="Proteomes" id="UP000585721">
    <property type="component" value="Unassembled WGS sequence"/>
</dbReference>
<dbReference type="Pfam" id="PF03167">
    <property type="entry name" value="UDG"/>
    <property type="match status" value="1"/>
</dbReference>
<dbReference type="InterPro" id="IPR005122">
    <property type="entry name" value="Uracil-DNA_glycosylase-like"/>
</dbReference>
<organism evidence="2 3">
    <name type="scientific">Tolumonas osonensis</name>
    <dbReference type="NCBI Taxonomy" id="675874"/>
    <lineage>
        <taxon>Bacteria</taxon>
        <taxon>Pseudomonadati</taxon>
        <taxon>Pseudomonadota</taxon>
        <taxon>Gammaproteobacteria</taxon>
        <taxon>Aeromonadales</taxon>
        <taxon>Aeromonadaceae</taxon>
        <taxon>Tolumonas</taxon>
    </lineage>
</organism>
<sequence length="90" mass="10474">MLSHLKNLKLTLVIGQYAMAYHFPDETGTLTEIVQAWHKYWPHTVPLPHPSPRNNLWLKHNPWFEQELVPLLQNRVAEILAGDAPRAMLE</sequence>
<dbReference type="SUPFAM" id="SSF52141">
    <property type="entry name" value="Uracil-DNA glycosylase-like"/>
    <property type="match status" value="1"/>
</dbReference>
<keyword evidence="3" id="KW-1185">Reference proteome</keyword>
<evidence type="ECO:0000313" key="3">
    <source>
        <dbReference type="Proteomes" id="UP000585721"/>
    </source>
</evidence>
<gene>
    <name evidence="2" type="ORF">HNR75_000769</name>
</gene>
<dbReference type="EMBL" id="JACHGR010000002">
    <property type="protein sequence ID" value="MBB6054897.1"/>
    <property type="molecule type" value="Genomic_DNA"/>
</dbReference>
<protein>
    <submittedName>
        <fullName evidence="2">Uracil-DNA glycosylase</fullName>
    </submittedName>
</protein>
<comment type="caution">
    <text evidence="2">The sequence shown here is derived from an EMBL/GenBank/DDBJ whole genome shotgun (WGS) entry which is preliminary data.</text>
</comment>
<reference evidence="2 3" key="1">
    <citation type="submission" date="2020-08" db="EMBL/GenBank/DDBJ databases">
        <title>Genomic Encyclopedia of Type Strains, Phase IV (KMG-IV): sequencing the most valuable type-strain genomes for metagenomic binning, comparative biology and taxonomic classification.</title>
        <authorList>
            <person name="Goeker M."/>
        </authorList>
    </citation>
    <scope>NUCLEOTIDE SEQUENCE [LARGE SCALE GENOMIC DNA]</scope>
    <source>
        <strain evidence="2 3">DSM 22975</strain>
    </source>
</reference>
<dbReference type="AlphaFoldDB" id="A0A841GB95"/>
<name>A0A841GB95_9GAMM</name>
<evidence type="ECO:0000259" key="1">
    <source>
        <dbReference type="Pfam" id="PF03167"/>
    </source>
</evidence>
<dbReference type="PANTHER" id="PTHR42160:SF1">
    <property type="entry name" value="URACIL-DNA GLYCOSYLASE SUPERFAMILY PROTEIN"/>
    <property type="match status" value="1"/>
</dbReference>
<dbReference type="Gene3D" id="3.40.470.10">
    <property type="entry name" value="Uracil-DNA glycosylase-like domain"/>
    <property type="match status" value="1"/>
</dbReference>
<dbReference type="InterPro" id="IPR036895">
    <property type="entry name" value="Uracil-DNA_glycosylase-like_sf"/>
</dbReference>